<dbReference type="SMART" id="SM00182">
    <property type="entry name" value="CULLIN"/>
    <property type="match status" value="1"/>
</dbReference>
<dbReference type="InterPro" id="IPR036390">
    <property type="entry name" value="WH_DNA-bd_sf"/>
</dbReference>
<proteinExistence type="inferred from homology"/>
<dbReference type="GO" id="GO:0031625">
    <property type="term" value="F:ubiquitin protein ligase binding"/>
    <property type="evidence" value="ECO:0007669"/>
    <property type="project" value="InterPro"/>
</dbReference>
<reference evidence="7" key="1">
    <citation type="journal article" date="2023" name="Mol. Phylogenet. Evol.">
        <title>Genome-scale phylogeny and comparative genomics of the fungal order Sordariales.</title>
        <authorList>
            <person name="Hensen N."/>
            <person name="Bonometti L."/>
            <person name="Westerberg I."/>
            <person name="Brannstrom I.O."/>
            <person name="Guillou S."/>
            <person name="Cros-Aarteil S."/>
            <person name="Calhoun S."/>
            <person name="Haridas S."/>
            <person name="Kuo A."/>
            <person name="Mondo S."/>
            <person name="Pangilinan J."/>
            <person name="Riley R."/>
            <person name="LaButti K."/>
            <person name="Andreopoulos B."/>
            <person name="Lipzen A."/>
            <person name="Chen C."/>
            <person name="Yan M."/>
            <person name="Daum C."/>
            <person name="Ng V."/>
            <person name="Clum A."/>
            <person name="Steindorff A."/>
            <person name="Ohm R.A."/>
            <person name="Martin F."/>
            <person name="Silar P."/>
            <person name="Natvig D.O."/>
            <person name="Lalanne C."/>
            <person name="Gautier V."/>
            <person name="Ament-Velasquez S.L."/>
            <person name="Kruys A."/>
            <person name="Hutchinson M.I."/>
            <person name="Powell A.J."/>
            <person name="Barry K."/>
            <person name="Miller A.N."/>
            <person name="Grigoriev I.V."/>
            <person name="Debuchy R."/>
            <person name="Gladieux P."/>
            <person name="Hiltunen Thoren M."/>
            <person name="Johannesson H."/>
        </authorList>
    </citation>
    <scope>NUCLEOTIDE SEQUENCE</scope>
    <source>
        <strain evidence="7">CBS 955.72</strain>
    </source>
</reference>
<evidence type="ECO:0000259" key="6">
    <source>
        <dbReference type="PROSITE" id="PS50069"/>
    </source>
</evidence>
<evidence type="ECO:0000256" key="2">
    <source>
        <dbReference type="ARBA" id="ARBA00022499"/>
    </source>
</evidence>
<dbReference type="Pfam" id="PF00888">
    <property type="entry name" value="Cullin"/>
    <property type="match status" value="1"/>
</dbReference>
<keyword evidence="8" id="KW-1185">Reference proteome</keyword>
<dbReference type="PROSITE" id="PS50069">
    <property type="entry name" value="CULLIN_2"/>
    <property type="match status" value="1"/>
</dbReference>
<dbReference type="Pfam" id="PF26557">
    <property type="entry name" value="Cullin_AB"/>
    <property type="match status" value="1"/>
</dbReference>
<organism evidence="7 8">
    <name type="scientific">Lasiosphaeria hispida</name>
    <dbReference type="NCBI Taxonomy" id="260671"/>
    <lineage>
        <taxon>Eukaryota</taxon>
        <taxon>Fungi</taxon>
        <taxon>Dikarya</taxon>
        <taxon>Ascomycota</taxon>
        <taxon>Pezizomycotina</taxon>
        <taxon>Sordariomycetes</taxon>
        <taxon>Sordariomycetidae</taxon>
        <taxon>Sordariales</taxon>
        <taxon>Lasiosphaeriaceae</taxon>
        <taxon>Lasiosphaeria</taxon>
    </lineage>
</organism>
<dbReference type="SUPFAM" id="SSF74788">
    <property type="entry name" value="Cullin repeat-like"/>
    <property type="match status" value="1"/>
</dbReference>
<dbReference type="EMBL" id="JAUIQD010000001">
    <property type="protein sequence ID" value="KAK3362293.1"/>
    <property type="molecule type" value="Genomic_DNA"/>
</dbReference>
<dbReference type="AlphaFoldDB" id="A0AAJ0HTB2"/>
<evidence type="ECO:0000313" key="7">
    <source>
        <dbReference type="EMBL" id="KAK3362293.1"/>
    </source>
</evidence>
<dbReference type="InterPro" id="IPR036317">
    <property type="entry name" value="Cullin_homology_sf"/>
</dbReference>
<dbReference type="FunFam" id="1.20.1310.10:FF:000036">
    <property type="entry name" value="SCF ubiquitin ligase subunit CulC, putative"/>
    <property type="match status" value="1"/>
</dbReference>
<evidence type="ECO:0000256" key="1">
    <source>
        <dbReference type="ARBA" id="ARBA00006019"/>
    </source>
</evidence>
<evidence type="ECO:0000256" key="4">
    <source>
        <dbReference type="PROSITE-ProRule" id="PRU00330"/>
    </source>
</evidence>
<comment type="similarity">
    <text evidence="1 4 5">Belongs to the cullin family.</text>
</comment>
<dbReference type="FunFam" id="3.30.230.130:FF:000011">
    <property type="entry name" value="SCF ubiquitin ligase subunit CulC, putative"/>
    <property type="match status" value="1"/>
</dbReference>
<evidence type="ECO:0000313" key="8">
    <source>
        <dbReference type="Proteomes" id="UP001275084"/>
    </source>
</evidence>
<dbReference type="FunFam" id="1.20.1310.10:FF:000001">
    <property type="entry name" value="Cullin 3"/>
    <property type="match status" value="1"/>
</dbReference>
<dbReference type="InterPro" id="IPR036388">
    <property type="entry name" value="WH-like_DNA-bd_sf"/>
</dbReference>
<dbReference type="FunFam" id="1.10.10.10:FF:000014">
    <property type="entry name" value="Cullin 1"/>
    <property type="match status" value="1"/>
</dbReference>
<dbReference type="InterPro" id="IPR016159">
    <property type="entry name" value="Cullin_repeat-like_dom_sf"/>
</dbReference>
<keyword evidence="2" id="KW-1017">Isopeptide bond</keyword>
<dbReference type="InterPro" id="IPR045093">
    <property type="entry name" value="Cullin"/>
</dbReference>
<gene>
    <name evidence="7" type="ORF">B0T25DRAFT_2870</name>
</gene>
<dbReference type="SMART" id="SM00884">
    <property type="entry name" value="Cullin_Nedd8"/>
    <property type="match status" value="1"/>
</dbReference>
<dbReference type="InterPro" id="IPR016158">
    <property type="entry name" value="Cullin_homology"/>
</dbReference>
<reference evidence="7" key="2">
    <citation type="submission" date="2023-06" db="EMBL/GenBank/DDBJ databases">
        <authorList>
            <consortium name="Lawrence Berkeley National Laboratory"/>
            <person name="Haridas S."/>
            <person name="Hensen N."/>
            <person name="Bonometti L."/>
            <person name="Westerberg I."/>
            <person name="Brannstrom I.O."/>
            <person name="Guillou S."/>
            <person name="Cros-Aarteil S."/>
            <person name="Calhoun S."/>
            <person name="Kuo A."/>
            <person name="Mondo S."/>
            <person name="Pangilinan J."/>
            <person name="Riley R."/>
            <person name="Labutti K."/>
            <person name="Andreopoulos B."/>
            <person name="Lipzen A."/>
            <person name="Chen C."/>
            <person name="Yanf M."/>
            <person name="Daum C."/>
            <person name="Ng V."/>
            <person name="Clum A."/>
            <person name="Steindorff A."/>
            <person name="Ohm R."/>
            <person name="Martin F."/>
            <person name="Silar P."/>
            <person name="Natvig D."/>
            <person name="Lalanne C."/>
            <person name="Gautier V."/>
            <person name="Ament-Velasquez S.L."/>
            <person name="Kruys A."/>
            <person name="Hutchinson M.I."/>
            <person name="Powell A.J."/>
            <person name="Barry K."/>
            <person name="Miller A.N."/>
            <person name="Grigoriev I.V."/>
            <person name="Debuchy R."/>
            <person name="Gladieux P."/>
            <person name="Thoren M.H."/>
            <person name="Johannesson H."/>
        </authorList>
    </citation>
    <scope>NUCLEOTIDE SEQUENCE</scope>
    <source>
        <strain evidence="7">CBS 955.72</strain>
    </source>
</reference>
<dbReference type="FunFam" id="1.20.1310.10:FF:000061">
    <property type="entry name" value="Related to cullulin 3"/>
    <property type="match status" value="1"/>
</dbReference>
<evidence type="ECO:0000256" key="5">
    <source>
        <dbReference type="RuleBase" id="RU003829"/>
    </source>
</evidence>
<dbReference type="Proteomes" id="UP001275084">
    <property type="component" value="Unassembled WGS sequence"/>
</dbReference>
<dbReference type="Gene3D" id="1.10.10.10">
    <property type="entry name" value="Winged helix-like DNA-binding domain superfamily/Winged helix DNA-binding domain"/>
    <property type="match status" value="1"/>
</dbReference>
<feature type="domain" description="Cullin family profile" evidence="6">
    <location>
        <begin position="450"/>
        <end position="701"/>
    </location>
</feature>
<dbReference type="SUPFAM" id="SSF75632">
    <property type="entry name" value="Cullin homology domain"/>
    <property type="match status" value="1"/>
</dbReference>
<dbReference type="Pfam" id="PF10557">
    <property type="entry name" value="Cullin_Nedd8"/>
    <property type="match status" value="1"/>
</dbReference>
<name>A0AAJ0HTB2_9PEZI</name>
<keyword evidence="3" id="KW-0832">Ubl conjugation</keyword>
<sequence length="834" mass="95744">MASRANKIRPIRRPIMNREASEFEPCWNLLRDALSDIHSKNAGRLSFEQLYRASYKIVLRKKGEVLYERVKSFEEDWFREHIMPLITKLITNNIVNMTLIQHAGTSASERRQTGERFLRGIRDAWEDHNMSMNMIADILMYLDRSYTIESKKPSIFAATIGLFRNHILRDTIPSVAEQLEEDFMVFDILNAVVVDLINMERDGDIVDRNLIRKITSMLEDLYETDEEIENQKLYLLVFEPRYLQASLIYYKKECEKLLREADASTWLRHAQRRLKEEQDRCGTTVSILTAYKVAKVVEKELVEAKLDEFLAMEGSGLKAMIDNDRLEDLAILYQLISRVDGTMAPLKNALQSRVMDLGLEIEKMVRNTDFSVAGAGQADADEAGDGADKSKMQPLNTAAQQTAAAIKWVDEVLQLKDKFDNFWSNCFNRDLVLQSAVTKSFSDFINAFNRSSEYVSLFIDDNIKRGAKVKTDAEVDVVLDKAIILLRYLSDRDLFERYYQKHLARRLLHNKSEIDTEKDMVSRMKSEMGNHFTTKFEGMFKDIELSRDLGDNYRDHIRQLGDVDTTKIDLGIHVLTTNNWPPEVMGRGDGGRVDCIYPPAIKRLQDSFYKFYLKDRSGRVLTWVSSAGSADIKCTFPKIAGKESGPLSKERRYELNVSTYGMILLMLFNDVGENESLSFGEIQGKTSIPPLDLMRILASLSIAPKARVLLKEPASKSVKPTDKFSFNAQFVSKTIKIKAPTISSINKVEGDEERKATEKKNDETRAHIIDAAIVRIMKQRKTLSHTKLTTEVITQLQSRFKPDVSLIKRRVEDLLYREYLERIDGEPATYQYVA</sequence>
<protein>
    <submittedName>
        <fullName evidence="7">Cullin</fullName>
    </submittedName>
</protein>
<comment type="caution">
    <text evidence="7">The sequence shown here is derived from an EMBL/GenBank/DDBJ whole genome shotgun (WGS) entry which is preliminary data.</text>
</comment>
<accession>A0AAJ0HTB2</accession>
<dbReference type="InterPro" id="IPR001373">
    <property type="entry name" value="Cullin_N"/>
</dbReference>
<dbReference type="InterPro" id="IPR019559">
    <property type="entry name" value="Cullin_neddylation_domain"/>
</dbReference>
<dbReference type="FunFam" id="1.20.1310.10:FF:000002">
    <property type="entry name" value="cullin-3 isoform X1"/>
    <property type="match status" value="1"/>
</dbReference>
<dbReference type="Gene3D" id="3.30.230.130">
    <property type="entry name" value="Cullin, Chain C, Domain 2"/>
    <property type="match status" value="1"/>
</dbReference>
<dbReference type="InterPro" id="IPR059120">
    <property type="entry name" value="Cullin-like_AB"/>
</dbReference>
<evidence type="ECO:0000256" key="3">
    <source>
        <dbReference type="ARBA" id="ARBA00022843"/>
    </source>
</evidence>
<dbReference type="GO" id="GO:0006511">
    <property type="term" value="P:ubiquitin-dependent protein catabolic process"/>
    <property type="evidence" value="ECO:0007669"/>
    <property type="project" value="InterPro"/>
</dbReference>
<dbReference type="Gene3D" id="1.20.1310.10">
    <property type="entry name" value="Cullin Repeats"/>
    <property type="match status" value="4"/>
</dbReference>
<dbReference type="SUPFAM" id="SSF46785">
    <property type="entry name" value="Winged helix' DNA-binding domain"/>
    <property type="match status" value="1"/>
</dbReference>
<dbReference type="PANTHER" id="PTHR11932">
    <property type="entry name" value="CULLIN"/>
    <property type="match status" value="1"/>
</dbReference>